<sequence length="156" mass="18128">MDLHQLAINELHWFSNDLESLLKEGDTALDKCVFKFVKIYKKRRFMKDTHICPAITSFLETCDWNAGRVNGNTYQRGSKRIKVQVSAAAKRKEGTTRTLNKISQGRPPKEKENNIHETESQEKPSRFIMPARSKRTRKKCPHDLNQALKKIRPNGY</sequence>
<protein>
    <submittedName>
        <fullName evidence="2">Uncharacterized protein</fullName>
    </submittedName>
</protein>
<accession>A0A397U0A3</accession>
<reference evidence="2 3" key="1">
    <citation type="submission" date="2018-06" db="EMBL/GenBank/DDBJ databases">
        <title>Comparative genomics reveals the genomic features of Rhizophagus irregularis, R. cerebriforme, R. diaphanum and Gigaspora rosea, and their symbiotic lifestyle signature.</title>
        <authorList>
            <person name="Morin E."/>
            <person name="San Clemente H."/>
            <person name="Chen E.C.H."/>
            <person name="De La Providencia I."/>
            <person name="Hainaut M."/>
            <person name="Kuo A."/>
            <person name="Kohler A."/>
            <person name="Murat C."/>
            <person name="Tang N."/>
            <person name="Roy S."/>
            <person name="Loubradou J."/>
            <person name="Henrissat B."/>
            <person name="Grigoriev I.V."/>
            <person name="Corradi N."/>
            <person name="Roux C."/>
            <person name="Martin F.M."/>
        </authorList>
    </citation>
    <scope>NUCLEOTIDE SEQUENCE [LARGE SCALE GENOMIC DNA]</scope>
    <source>
        <strain evidence="2 3">DAOM 194757</strain>
    </source>
</reference>
<dbReference type="OrthoDB" id="2459161at2759"/>
<keyword evidence="3" id="KW-1185">Reference proteome</keyword>
<comment type="caution">
    <text evidence="2">The sequence shown here is derived from an EMBL/GenBank/DDBJ whole genome shotgun (WGS) entry which is preliminary data.</text>
</comment>
<organism evidence="2 3">
    <name type="scientific">Gigaspora rosea</name>
    <dbReference type="NCBI Taxonomy" id="44941"/>
    <lineage>
        <taxon>Eukaryota</taxon>
        <taxon>Fungi</taxon>
        <taxon>Fungi incertae sedis</taxon>
        <taxon>Mucoromycota</taxon>
        <taxon>Glomeromycotina</taxon>
        <taxon>Glomeromycetes</taxon>
        <taxon>Diversisporales</taxon>
        <taxon>Gigasporaceae</taxon>
        <taxon>Gigaspora</taxon>
    </lineage>
</organism>
<evidence type="ECO:0000313" key="3">
    <source>
        <dbReference type="Proteomes" id="UP000266673"/>
    </source>
</evidence>
<name>A0A397U0A3_9GLOM</name>
<feature type="compositionally biased region" description="Basic and acidic residues" evidence="1">
    <location>
        <begin position="107"/>
        <end position="125"/>
    </location>
</feature>
<proteinExistence type="predicted"/>
<feature type="region of interest" description="Disordered" evidence="1">
    <location>
        <begin position="86"/>
        <end position="140"/>
    </location>
</feature>
<dbReference type="EMBL" id="QKWP01002359">
    <property type="protein sequence ID" value="RIB03620.1"/>
    <property type="molecule type" value="Genomic_DNA"/>
</dbReference>
<dbReference type="AlphaFoldDB" id="A0A397U0A3"/>
<gene>
    <name evidence="2" type="ORF">C2G38_2049119</name>
</gene>
<dbReference type="Proteomes" id="UP000266673">
    <property type="component" value="Unassembled WGS sequence"/>
</dbReference>
<evidence type="ECO:0000313" key="2">
    <source>
        <dbReference type="EMBL" id="RIB03620.1"/>
    </source>
</evidence>
<evidence type="ECO:0000256" key="1">
    <source>
        <dbReference type="SAM" id="MobiDB-lite"/>
    </source>
</evidence>